<dbReference type="InterPro" id="IPR016169">
    <property type="entry name" value="FAD-bd_PCMH_sub2"/>
</dbReference>
<organism evidence="2">
    <name type="scientific">marine sediment metagenome</name>
    <dbReference type="NCBI Taxonomy" id="412755"/>
    <lineage>
        <taxon>unclassified sequences</taxon>
        <taxon>metagenomes</taxon>
        <taxon>ecological metagenomes</taxon>
    </lineage>
</organism>
<comment type="caution">
    <text evidence="2">The sequence shown here is derived from an EMBL/GenBank/DDBJ whole genome shotgun (WGS) entry which is preliminary data.</text>
</comment>
<feature type="domain" description="Transporter-associated" evidence="1">
    <location>
        <begin position="2"/>
        <end position="48"/>
    </location>
</feature>
<evidence type="ECO:0000259" key="1">
    <source>
        <dbReference type="Pfam" id="PF03471"/>
    </source>
</evidence>
<name>X1TC36_9ZZZZ</name>
<evidence type="ECO:0000313" key="2">
    <source>
        <dbReference type="EMBL" id="GAJ02824.1"/>
    </source>
</evidence>
<gene>
    <name evidence="2" type="ORF">S12H4_53347</name>
</gene>
<reference evidence="2" key="1">
    <citation type="journal article" date="2014" name="Front. Microbiol.">
        <title>High frequency of phylogenetically diverse reductive dehalogenase-homologous genes in deep subseafloor sedimentary metagenomes.</title>
        <authorList>
            <person name="Kawai M."/>
            <person name="Futagami T."/>
            <person name="Toyoda A."/>
            <person name="Takaki Y."/>
            <person name="Nishi S."/>
            <person name="Hori S."/>
            <person name="Arai W."/>
            <person name="Tsubouchi T."/>
            <person name="Morono Y."/>
            <person name="Uchiyama I."/>
            <person name="Ito T."/>
            <person name="Fujiyama A."/>
            <person name="Inagaki F."/>
            <person name="Takami H."/>
        </authorList>
    </citation>
    <scope>NUCLEOTIDE SEQUENCE</scope>
    <source>
        <strain evidence="2">Expedition CK06-06</strain>
    </source>
</reference>
<dbReference type="GO" id="GO:0050660">
    <property type="term" value="F:flavin adenine dinucleotide binding"/>
    <property type="evidence" value="ECO:0007669"/>
    <property type="project" value="InterPro"/>
</dbReference>
<accession>X1TC36</accession>
<dbReference type="InterPro" id="IPR036318">
    <property type="entry name" value="FAD-bd_PCMH-like_sf"/>
</dbReference>
<feature type="non-terminal residue" evidence="2">
    <location>
        <position position="1"/>
    </location>
</feature>
<dbReference type="InterPro" id="IPR005170">
    <property type="entry name" value="Transptr-assoc_dom"/>
</dbReference>
<sequence>AYETVAGFILDLLGHIPKRGEQLRYKGLKIVITKMRGLKIEEVLLTKEKKQQDVPPAN</sequence>
<dbReference type="Pfam" id="PF03471">
    <property type="entry name" value="CorC_HlyC"/>
    <property type="match status" value="1"/>
</dbReference>
<proteinExistence type="predicted"/>
<dbReference type="EMBL" id="BARW01033953">
    <property type="protein sequence ID" value="GAJ02824.1"/>
    <property type="molecule type" value="Genomic_DNA"/>
</dbReference>
<dbReference type="SUPFAM" id="SSF56176">
    <property type="entry name" value="FAD-binding/transporter-associated domain-like"/>
    <property type="match status" value="1"/>
</dbReference>
<dbReference type="Gene3D" id="3.30.465.10">
    <property type="match status" value="1"/>
</dbReference>
<dbReference type="AlphaFoldDB" id="X1TC36"/>
<protein>
    <recommendedName>
        <fullName evidence="1">Transporter-associated domain-containing protein</fullName>
    </recommendedName>
</protein>